<evidence type="ECO:0000313" key="9">
    <source>
        <dbReference type="EMBL" id="EGS19164.1"/>
    </source>
</evidence>
<comment type="similarity">
    <text evidence="1">Belongs to the HTATSF1 family.</text>
</comment>
<dbReference type="KEGG" id="cthr:CTHT_0057890"/>
<accession>G0SCN8</accession>
<evidence type="ECO:0000256" key="6">
    <source>
        <dbReference type="PROSITE-ProRule" id="PRU00176"/>
    </source>
</evidence>
<feature type="compositionally biased region" description="Low complexity" evidence="7">
    <location>
        <begin position="247"/>
        <end position="257"/>
    </location>
</feature>
<dbReference type="Gene3D" id="3.30.70.330">
    <property type="match status" value="2"/>
</dbReference>
<feature type="region of interest" description="Disordered" evidence="7">
    <location>
        <begin position="234"/>
        <end position="267"/>
    </location>
</feature>
<dbReference type="FunFam" id="3.30.70.330:FF:000329">
    <property type="entry name" value="splicing factor U2AF-associated protein 2"/>
    <property type="match status" value="1"/>
</dbReference>
<protein>
    <recommendedName>
        <fullName evidence="8">RRM domain-containing protein</fullName>
    </recommendedName>
</protein>
<dbReference type="GO" id="GO:0000398">
    <property type="term" value="P:mRNA splicing, via spliceosome"/>
    <property type="evidence" value="ECO:0007669"/>
    <property type="project" value="InterPro"/>
</dbReference>
<dbReference type="SMART" id="SM00360">
    <property type="entry name" value="RRM"/>
    <property type="match status" value="2"/>
</dbReference>
<dbReference type="FunFam" id="3.30.70.330:FF:000105">
    <property type="entry name" value="HIV Tat-specific factor 1 homolog"/>
    <property type="match status" value="1"/>
</dbReference>
<dbReference type="RefSeq" id="XP_006696109.1">
    <property type="nucleotide sequence ID" value="XM_006696046.1"/>
</dbReference>
<dbReference type="InterPro" id="IPR000504">
    <property type="entry name" value="RRM_dom"/>
</dbReference>
<dbReference type="GO" id="GO:0005686">
    <property type="term" value="C:U2 snRNP"/>
    <property type="evidence" value="ECO:0007669"/>
    <property type="project" value="TreeGrafter"/>
</dbReference>
<evidence type="ECO:0000256" key="2">
    <source>
        <dbReference type="ARBA" id="ARBA00022664"/>
    </source>
</evidence>
<gene>
    <name evidence="9" type="ORF">CTHT_0057890</name>
</gene>
<dbReference type="OMA" id="DTDFRFG"/>
<keyword evidence="3" id="KW-0677">Repeat</keyword>
<dbReference type="PANTHER" id="PTHR15608:SF0">
    <property type="entry name" value="HIV TAT-SPECIFIC FACTOR 1"/>
    <property type="match status" value="1"/>
</dbReference>
<dbReference type="STRING" id="759272.G0SCN8"/>
<evidence type="ECO:0000313" key="10">
    <source>
        <dbReference type="Proteomes" id="UP000008066"/>
    </source>
</evidence>
<feature type="compositionally biased region" description="Low complexity" evidence="7">
    <location>
        <begin position="95"/>
        <end position="114"/>
    </location>
</feature>
<dbReference type="GO" id="GO:0005684">
    <property type="term" value="C:U2-type spliceosomal complex"/>
    <property type="evidence" value="ECO:0007669"/>
    <property type="project" value="TreeGrafter"/>
</dbReference>
<feature type="domain" description="RRM" evidence="8">
    <location>
        <begin position="300"/>
        <end position="385"/>
    </location>
</feature>
<dbReference type="InterPro" id="IPR034393">
    <property type="entry name" value="TatSF1-like"/>
</dbReference>
<feature type="region of interest" description="Disordered" evidence="7">
    <location>
        <begin position="39"/>
        <end position="135"/>
    </location>
</feature>
<dbReference type="Pfam" id="PF00076">
    <property type="entry name" value="RRM_1"/>
    <property type="match status" value="2"/>
</dbReference>
<evidence type="ECO:0000256" key="1">
    <source>
        <dbReference type="ARBA" id="ARBA00007747"/>
    </source>
</evidence>
<dbReference type="GeneID" id="18259827"/>
<dbReference type="OrthoDB" id="10258585at2759"/>
<feature type="compositionally biased region" description="Basic residues" evidence="7">
    <location>
        <begin position="115"/>
        <end position="124"/>
    </location>
</feature>
<evidence type="ECO:0000256" key="7">
    <source>
        <dbReference type="SAM" id="MobiDB-lite"/>
    </source>
</evidence>
<dbReference type="CDD" id="cd12285">
    <property type="entry name" value="RRM3_RBM39_like"/>
    <property type="match status" value="1"/>
</dbReference>
<dbReference type="SUPFAM" id="SSF54928">
    <property type="entry name" value="RNA-binding domain, RBD"/>
    <property type="match status" value="2"/>
</dbReference>
<dbReference type="PANTHER" id="PTHR15608">
    <property type="entry name" value="SPLICING FACTOR U2AF-ASSOCIATED PROTEIN 2"/>
    <property type="match status" value="1"/>
</dbReference>
<evidence type="ECO:0000256" key="3">
    <source>
        <dbReference type="ARBA" id="ARBA00022737"/>
    </source>
</evidence>
<keyword evidence="2" id="KW-0507">mRNA processing</keyword>
<name>G0SCN8_CHATD</name>
<dbReference type="InterPro" id="IPR012677">
    <property type="entry name" value="Nucleotide-bd_a/b_plait_sf"/>
</dbReference>
<dbReference type="PROSITE" id="PS50102">
    <property type="entry name" value="RRM"/>
    <property type="match status" value="2"/>
</dbReference>
<dbReference type="Proteomes" id="UP000008066">
    <property type="component" value="Unassembled WGS sequence"/>
</dbReference>
<proteinExistence type="inferred from homology"/>
<dbReference type="AlphaFoldDB" id="G0SCN8"/>
<evidence type="ECO:0000256" key="5">
    <source>
        <dbReference type="ARBA" id="ARBA00023187"/>
    </source>
</evidence>
<keyword evidence="5" id="KW-0508">mRNA splicing</keyword>
<dbReference type="InterPro" id="IPR035979">
    <property type="entry name" value="RBD_domain_sf"/>
</dbReference>
<dbReference type="HOGENOM" id="CLU_026945_0_2_1"/>
<dbReference type="EMBL" id="GL988045">
    <property type="protein sequence ID" value="EGS19164.1"/>
    <property type="molecule type" value="Genomic_DNA"/>
</dbReference>
<organism evidence="10">
    <name type="scientific">Chaetomium thermophilum (strain DSM 1495 / CBS 144.50 / IMI 039719)</name>
    <name type="common">Thermochaetoides thermophila</name>
    <dbReference type="NCBI Taxonomy" id="759272"/>
    <lineage>
        <taxon>Eukaryota</taxon>
        <taxon>Fungi</taxon>
        <taxon>Dikarya</taxon>
        <taxon>Ascomycota</taxon>
        <taxon>Pezizomycotina</taxon>
        <taxon>Sordariomycetes</taxon>
        <taxon>Sordariomycetidae</taxon>
        <taxon>Sordariales</taxon>
        <taxon>Chaetomiaceae</taxon>
        <taxon>Thermochaetoides</taxon>
    </lineage>
</organism>
<dbReference type="eggNOG" id="KOG1548">
    <property type="taxonomic scope" value="Eukaryota"/>
</dbReference>
<reference evidence="9 10" key="1">
    <citation type="journal article" date="2011" name="Cell">
        <title>Insight into structure and assembly of the nuclear pore complex by utilizing the genome of a eukaryotic thermophile.</title>
        <authorList>
            <person name="Amlacher S."/>
            <person name="Sarges P."/>
            <person name="Flemming D."/>
            <person name="van Noort V."/>
            <person name="Kunze R."/>
            <person name="Devos D.P."/>
            <person name="Arumugam M."/>
            <person name="Bork P."/>
            <person name="Hurt E."/>
        </authorList>
    </citation>
    <scope>NUCLEOTIDE SEQUENCE [LARGE SCALE GENOMIC DNA]</scope>
    <source>
        <strain evidence="10">DSM 1495 / CBS 144.50 / IMI 039719</strain>
    </source>
</reference>
<evidence type="ECO:0000256" key="4">
    <source>
        <dbReference type="ARBA" id="ARBA00022884"/>
    </source>
</evidence>
<sequence length="409" mass="46349">MAEAEEWPLPINPDEFDKDERISFSKLDNKYIAVQDDGTEYEFDEAQKRWVPIDYADDDLNEGGIPNFDSEAQQPAPQGTKRKLDDWDDREDNNSKNSNSNNGYNNNTTNNNKGRPSKNPKRTNQRGPPQPKQNTAVYVTGLPLDATVDEVAELFSRKCGVIAEEIDSGRPRIKMYTDSEGKFKGDALVVFFKPESVHMAIMLLDDTEFRLTGDPNAPRMRVMEADSSYKKVKYDTAGDGEGADGKPASQAQAQAPPRRSEQEKAKIIRKTQKLASKLADWSDDESHAAKTLQPPKKWERVVILRNMFTLEELRDDPTAILDIKEDVREECEKLGPVTNVVLYDLEEEGIVTVKFKTREAAEECLRLMHGRAFGGRIIEAYFATGRERFRKSKGDVKEEGKKDESEDED</sequence>
<evidence type="ECO:0000259" key="8">
    <source>
        <dbReference type="PROSITE" id="PS50102"/>
    </source>
</evidence>
<dbReference type="CDD" id="cd12281">
    <property type="entry name" value="RRM1_TatSF1_like"/>
    <property type="match status" value="1"/>
</dbReference>
<keyword evidence="10" id="KW-1185">Reference proteome</keyword>
<dbReference type="GO" id="GO:0003723">
    <property type="term" value="F:RNA binding"/>
    <property type="evidence" value="ECO:0007669"/>
    <property type="project" value="UniProtKB-UniRule"/>
</dbReference>
<keyword evidence="4 6" id="KW-0694">RNA-binding</keyword>
<feature type="domain" description="RRM" evidence="8">
    <location>
        <begin position="135"/>
        <end position="227"/>
    </location>
</feature>
<dbReference type="InterPro" id="IPR034392">
    <property type="entry name" value="TatSF1-like_RRM1"/>
</dbReference>